<dbReference type="PANTHER" id="PTHR13696:SF99">
    <property type="entry name" value="COBYRINIC ACID AC-DIAMIDE SYNTHASE"/>
    <property type="match status" value="1"/>
</dbReference>
<dbReference type="InterPro" id="IPR025669">
    <property type="entry name" value="AAA_dom"/>
</dbReference>
<feature type="domain" description="AAA" evidence="1">
    <location>
        <begin position="46"/>
        <end position="128"/>
    </location>
</feature>
<dbReference type="EMBL" id="LAZR01055731">
    <property type="protein sequence ID" value="KKK75722.1"/>
    <property type="molecule type" value="Genomic_DNA"/>
</dbReference>
<comment type="caution">
    <text evidence="2">The sequence shown here is derived from an EMBL/GenBank/DDBJ whole genome shotgun (WGS) entry which is preliminary data.</text>
</comment>
<dbReference type="InterPro" id="IPR011050">
    <property type="entry name" value="Pectin_lyase_fold/virulence"/>
</dbReference>
<dbReference type="PANTHER" id="PTHR13696">
    <property type="entry name" value="P-LOOP CONTAINING NUCLEOSIDE TRIPHOSPHATE HYDROLASE"/>
    <property type="match status" value="1"/>
</dbReference>
<feature type="non-terminal residue" evidence="2">
    <location>
        <position position="1"/>
    </location>
</feature>
<sequence>SKGISITNINDVTTKNCNIKNFVFGIYLYNSNSSLIINNTFNNNSGMWCGGYMCSYAGYGIHHTRGSQNNLINNRIIDDYDYIFIDCPPNMGSASQNALFASDAFIIPIIPDPLSFQGFPELINSASQTLKIAERRRDDHKKPICGGLILSHSRNTLAMRNTTEDIRNMLTIFKDGGKLNENSDIFLSKITYRTAIPDAQGQGTILATTRKKSASQTEFEDLAYEFDRKFKDLL</sequence>
<accession>A0A0F8Y2T6</accession>
<dbReference type="InterPro" id="IPR027417">
    <property type="entry name" value="P-loop_NTPase"/>
</dbReference>
<dbReference type="SUPFAM" id="SSF52540">
    <property type="entry name" value="P-loop containing nucleoside triphosphate hydrolases"/>
    <property type="match status" value="1"/>
</dbReference>
<protein>
    <recommendedName>
        <fullName evidence="1">AAA domain-containing protein</fullName>
    </recommendedName>
</protein>
<dbReference type="SUPFAM" id="SSF51126">
    <property type="entry name" value="Pectin lyase-like"/>
    <property type="match status" value="1"/>
</dbReference>
<name>A0A0F8Y2T6_9ZZZZ</name>
<proteinExistence type="predicted"/>
<organism evidence="2">
    <name type="scientific">marine sediment metagenome</name>
    <dbReference type="NCBI Taxonomy" id="412755"/>
    <lineage>
        <taxon>unclassified sequences</taxon>
        <taxon>metagenomes</taxon>
        <taxon>ecological metagenomes</taxon>
    </lineage>
</organism>
<evidence type="ECO:0000259" key="1">
    <source>
        <dbReference type="Pfam" id="PF13614"/>
    </source>
</evidence>
<evidence type="ECO:0000313" key="2">
    <source>
        <dbReference type="EMBL" id="KKK75722.1"/>
    </source>
</evidence>
<dbReference type="Gene3D" id="3.40.50.300">
    <property type="entry name" value="P-loop containing nucleotide triphosphate hydrolases"/>
    <property type="match status" value="1"/>
</dbReference>
<dbReference type="AlphaFoldDB" id="A0A0F8Y2T6"/>
<gene>
    <name evidence="2" type="ORF">LCGC14_2870860</name>
</gene>
<reference evidence="2" key="1">
    <citation type="journal article" date="2015" name="Nature">
        <title>Complex archaea that bridge the gap between prokaryotes and eukaryotes.</title>
        <authorList>
            <person name="Spang A."/>
            <person name="Saw J.H."/>
            <person name="Jorgensen S.L."/>
            <person name="Zaremba-Niedzwiedzka K."/>
            <person name="Martijn J."/>
            <person name="Lind A.E."/>
            <person name="van Eijk R."/>
            <person name="Schleper C."/>
            <person name="Guy L."/>
            <person name="Ettema T.J."/>
        </authorList>
    </citation>
    <scope>NUCLEOTIDE SEQUENCE</scope>
</reference>
<dbReference type="CDD" id="cd02042">
    <property type="entry name" value="ParAB_family"/>
    <property type="match status" value="1"/>
</dbReference>
<dbReference type="Pfam" id="PF13614">
    <property type="entry name" value="AAA_31"/>
    <property type="match status" value="1"/>
</dbReference>
<dbReference type="InterPro" id="IPR050678">
    <property type="entry name" value="DNA_Partitioning_ATPase"/>
</dbReference>